<name>A0AAQ3PQ25_PASNO</name>
<dbReference type="InterPro" id="IPR012871">
    <property type="entry name" value="DUF1668_ORYSA"/>
</dbReference>
<proteinExistence type="predicted"/>
<organism evidence="1 2">
    <name type="scientific">Paspalum notatum var. saurae</name>
    <dbReference type="NCBI Taxonomy" id="547442"/>
    <lineage>
        <taxon>Eukaryota</taxon>
        <taxon>Viridiplantae</taxon>
        <taxon>Streptophyta</taxon>
        <taxon>Embryophyta</taxon>
        <taxon>Tracheophyta</taxon>
        <taxon>Spermatophyta</taxon>
        <taxon>Magnoliopsida</taxon>
        <taxon>Liliopsida</taxon>
        <taxon>Poales</taxon>
        <taxon>Poaceae</taxon>
        <taxon>PACMAD clade</taxon>
        <taxon>Panicoideae</taxon>
        <taxon>Andropogonodae</taxon>
        <taxon>Paspaleae</taxon>
        <taxon>Paspalinae</taxon>
        <taxon>Paspalum</taxon>
    </lineage>
</organism>
<dbReference type="AlphaFoldDB" id="A0AAQ3PQ25"/>
<accession>A0AAQ3PQ25</accession>
<sequence>MMYKRPHEQEGFTIRMMYKRLKKQKHLYLILDDWAKGFTIRKIDDADSPHLGDPPVLRLVAPVPWRPLLFAALGSHIFATSNGHCQTLVYDTDTAALAGHWPLPPGRSARRRQRLHSYSH</sequence>
<dbReference type="EMBL" id="CP144745">
    <property type="protein sequence ID" value="WVZ50857.1"/>
    <property type="molecule type" value="Genomic_DNA"/>
</dbReference>
<evidence type="ECO:0000313" key="2">
    <source>
        <dbReference type="Proteomes" id="UP001341281"/>
    </source>
</evidence>
<gene>
    <name evidence="1" type="ORF">U9M48_002069</name>
</gene>
<protein>
    <submittedName>
        <fullName evidence="1">Uncharacterized protein</fullName>
    </submittedName>
</protein>
<evidence type="ECO:0000313" key="1">
    <source>
        <dbReference type="EMBL" id="WVZ50857.1"/>
    </source>
</evidence>
<keyword evidence="2" id="KW-1185">Reference proteome</keyword>
<dbReference type="Pfam" id="PF07893">
    <property type="entry name" value="DUF1668"/>
    <property type="match status" value="1"/>
</dbReference>
<dbReference type="Proteomes" id="UP001341281">
    <property type="component" value="Chromosome 01"/>
</dbReference>
<reference evidence="1 2" key="1">
    <citation type="submission" date="2024-02" db="EMBL/GenBank/DDBJ databases">
        <title>High-quality chromosome-scale genome assembly of Pensacola bahiagrass (Paspalum notatum Flugge var. saurae).</title>
        <authorList>
            <person name="Vega J.M."/>
            <person name="Podio M."/>
            <person name="Orjuela J."/>
            <person name="Siena L.A."/>
            <person name="Pessino S.C."/>
            <person name="Combes M.C."/>
            <person name="Mariac C."/>
            <person name="Albertini E."/>
            <person name="Pupilli F."/>
            <person name="Ortiz J.P.A."/>
            <person name="Leblanc O."/>
        </authorList>
    </citation>
    <scope>NUCLEOTIDE SEQUENCE [LARGE SCALE GENOMIC DNA]</scope>
    <source>
        <strain evidence="1">R1</strain>
        <tissue evidence="1">Leaf</tissue>
    </source>
</reference>